<dbReference type="SMART" id="SM00829">
    <property type="entry name" value="PKS_ER"/>
    <property type="match status" value="1"/>
</dbReference>
<evidence type="ECO:0000259" key="2">
    <source>
        <dbReference type="SMART" id="SM00829"/>
    </source>
</evidence>
<dbReference type="InterPro" id="IPR020843">
    <property type="entry name" value="ER"/>
</dbReference>
<dbReference type="Proteomes" id="UP001209540">
    <property type="component" value="Unassembled WGS sequence"/>
</dbReference>
<dbReference type="SUPFAM" id="SSF51735">
    <property type="entry name" value="NAD(P)-binding Rossmann-fold domains"/>
    <property type="match status" value="1"/>
</dbReference>
<dbReference type="InterPro" id="IPR013149">
    <property type="entry name" value="ADH-like_C"/>
</dbReference>
<dbReference type="Pfam" id="PF00107">
    <property type="entry name" value="ADH_zinc_N"/>
    <property type="match status" value="1"/>
</dbReference>
<evidence type="ECO:0000256" key="1">
    <source>
        <dbReference type="ARBA" id="ARBA00023002"/>
    </source>
</evidence>
<reference evidence="3" key="1">
    <citation type="journal article" date="2022" name="IScience">
        <title>Evolution of zygomycete secretomes and the origins of terrestrial fungal ecologies.</title>
        <authorList>
            <person name="Chang Y."/>
            <person name="Wang Y."/>
            <person name="Mondo S."/>
            <person name="Ahrendt S."/>
            <person name="Andreopoulos W."/>
            <person name="Barry K."/>
            <person name="Beard J."/>
            <person name="Benny G.L."/>
            <person name="Blankenship S."/>
            <person name="Bonito G."/>
            <person name="Cuomo C."/>
            <person name="Desiro A."/>
            <person name="Gervers K.A."/>
            <person name="Hundley H."/>
            <person name="Kuo A."/>
            <person name="LaButti K."/>
            <person name="Lang B.F."/>
            <person name="Lipzen A."/>
            <person name="O'Donnell K."/>
            <person name="Pangilinan J."/>
            <person name="Reynolds N."/>
            <person name="Sandor L."/>
            <person name="Smith M.E."/>
            <person name="Tsang A."/>
            <person name="Grigoriev I.V."/>
            <person name="Stajich J.E."/>
            <person name="Spatafora J.W."/>
        </authorList>
    </citation>
    <scope>NUCLEOTIDE SEQUENCE</scope>
    <source>
        <strain evidence="3">RSA 2281</strain>
    </source>
</reference>
<dbReference type="GO" id="GO:0016628">
    <property type="term" value="F:oxidoreductase activity, acting on the CH-CH group of donors, NAD or NADP as acceptor"/>
    <property type="evidence" value="ECO:0007669"/>
    <property type="project" value="InterPro"/>
</dbReference>
<gene>
    <name evidence="3" type="ORF">BDA99DRAFT_544929</name>
</gene>
<keyword evidence="1" id="KW-0560">Oxidoreductase</keyword>
<dbReference type="CDD" id="cd05288">
    <property type="entry name" value="PGDH"/>
    <property type="match status" value="1"/>
</dbReference>
<dbReference type="Pfam" id="PF16884">
    <property type="entry name" value="ADH_N_2"/>
    <property type="match status" value="1"/>
</dbReference>
<keyword evidence="4" id="KW-1185">Reference proteome</keyword>
<dbReference type="SUPFAM" id="SSF50129">
    <property type="entry name" value="GroES-like"/>
    <property type="match status" value="1"/>
</dbReference>
<dbReference type="Gene3D" id="3.90.180.10">
    <property type="entry name" value="Medium-chain alcohol dehydrogenases, catalytic domain"/>
    <property type="match status" value="1"/>
</dbReference>
<dbReference type="Gene3D" id="3.40.50.720">
    <property type="entry name" value="NAD(P)-binding Rossmann-like Domain"/>
    <property type="match status" value="1"/>
</dbReference>
<dbReference type="PANTHER" id="PTHR43205:SF7">
    <property type="entry name" value="PROSTAGLANDIN REDUCTASE 1"/>
    <property type="match status" value="1"/>
</dbReference>
<evidence type="ECO:0000313" key="4">
    <source>
        <dbReference type="Proteomes" id="UP001209540"/>
    </source>
</evidence>
<dbReference type="EMBL" id="JAIXMP010000001">
    <property type="protein sequence ID" value="KAI9278874.1"/>
    <property type="molecule type" value="Genomic_DNA"/>
</dbReference>
<dbReference type="InterPro" id="IPR011032">
    <property type="entry name" value="GroES-like_sf"/>
</dbReference>
<name>A0AAD5KRL4_9FUNG</name>
<organism evidence="3 4">
    <name type="scientific">Phascolomyces articulosus</name>
    <dbReference type="NCBI Taxonomy" id="60185"/>
    <lineage>
        <taxon>Eukaryota</taxon>
        <taxon>Fungi</taxon>
        <taxon>Fungi incertae sedis</taxon>
        <taxon>Mucoromycota</taxon>
        <taxon>Mucoromycotina</taxon>
        <taxon>Mucoromycetes</taxon>
        <taxon>Mucorales</taxon>
        <taxon>Lichtheimiaceae</taxon>
        <taxon>Phascolomyces</taxon>
    </lineage>
</organism>
<protein>
    <recommendedName>
        <fullName evidence="2">Enoyl reductase (ER) domain-containing protein</fullName>
    </recommendedName>
</protein>
<comment type="caution">
    <text evidence="3">The sequence shown here is derived from an EMBL/GenBank/DDBJ whole genome shotgun (WGS) entry which is preliminary data.</text>
</comment>
<dbReference type="InterPro" id="IPR045010">
    <property type="entry name" value="MDR_fam"/>
</dbReference>
<feature type="domain" description="Enoyl reductase (ER)" evidence="2">
    <location>
        <begin position="23"/>
        <end position="346"/>
    </location>
</feature>
<evidence type="ECO:0000313" key="3">
    <source>
        <dbReference type="EMBL" id="KAI9278874.1"/>
    </source>
</evidence>
<dbReference type="InterPro" id="IPR036291">
    <property type="entry name" value="NAD(P)-bd_dom_sf"/>
</dbReference>
<dbReference type="FunFam" id="3.40.50.720:FF:000121">
    <property type="entry name" value="Prostaglandin reductase 2"/>
    <property type="match status" value="1"/>
</dbReference>
<accession>A0AAD5KRL4</accession>
<sequence length="353" mass="38645">MVQTPNKQLVLLKHILRGYPVAGEHIDVQESSIDLEAPLKEDQALLKVHTISIDPFLRGPMKGVDAGGYFPPFDVGQTMYGYTISTVIKSNIDKFKQGDVVIGITNLEEYAVISSSHPFFSFCIVRNDIKDSGLPLSYYVGVLGMPGLTAYFGFLEVGKPKKGETLFVSAAAGAVGQIVGQIGKILGLRVIGSAGTDEKIAYLKQIGFDAVFNYKKTNNMSEKLAELAPEGIDVYFDNVGGETLEAVLNNVNRFARIAVCGMVSTYNAEKDIGVHNLMNIVPKHAKLEGFAVSDYFHLEEQFTKDVVQWLKEGKLTYRESVAENIDEAAQALVDVMYGNNSGKQIIRVSDPSF</sequence>
<dbReference type="InterPro" id="IPR041694">
    <property type="entry name" value="ADH_N_2"/>
</dbReference>
<reference evidence="3" key="2">
    <citation type="submission" date="2023-02" db="EMBL/GenBank/DDBJ databases">
        <authorList>
            <consortium name="DOE Joint Genome Institute"/>
            <person name="Mondo S.J."/>
            <person name="Chang Y."/>
            <person name="Wang Y."/>
            <person name="Ahrendt S."/>
            <person name="Andreopoulos W."/>
            <person name="Barry K."/>
            <person name="Beard J."/>
            <person name="Benny G.L."/>
            <person name="Blankenship S."/>
            <person name="Bonito G."/>
            <person name="Cuomo C."/>
            <person name="Desiro A."/>
            <person name="Gervers K.A."/>
            <person name="Hundley H."/>
            <person name="Kuo A."/>
            <person name="LaButti K."/>
            <person name="Lang B.F."/>
            <person name="Lipzen A."/>
            <person name="O'Donnell K."/>
            <person name="Pangilinan J."/>
            <person name="Reynolds N."/>
            <person name="Sandor L."/>
            <person name="Smith M.W."/>
            <person name="Tsang A."/>
            <person name="Grigoriev I.V."/>
            <person name="Stajich J.E."/>
            <person name="Spatafora J.W."/>
        </authorList>
    </citation>
    <scope>NUCLEOTIDE SEQUENCE</scope>
    <source>
        <strain evidence="3">RSA 2281</strain>
    </source>
</reference>
<dbReference type="PANTHER" id="PTHR43205">
    <property type="entry name" value="PROSTAGLANDIN REDUCTASE"/>
    <property type="match status" value="1"/>
</dbReference>
<dbReference type="AlphaFoldDB" id="A0AAD5KRL4"/>
<proteinExistence type="predicted"/>